<dbReference type="Pfam" id="PF08695">
    <property type="entry name" value="Coa1"/>
    <property type="match status" value="1"/>
</dbReference>
<dbReference type="GO" id="GO:0016604">
    <property type="term" value="C:nuclear body"/>
    <property type="evidence" value="ECO:0007669"/>
    <property type="project" value="TreeGrafter"/>
</dbReference>
<dbReference type="InterPro" id="IPR010920">
    <property type="entry name" value="LSM_dom_sf"/>
</dbReference>
<dbReference type="SUPFAM" id="SSF50182">
    <property type="entry name" value="Sm-like ribonucleoproteins"/>
    <property type="match status" value="1"/>
</dbReference>
<dbReference type="InParanoid" id="A0A7E5VE35"/>
<name>A0A7E5VE35_TRINI</name>
<dbReference type="InterPro" id="IPR014807">
    <property type="entry name" value="Coa1"/>
</dbReference>
<dbReference type="PANTHER" id="PTHR21196:SF1">
    <property type="entry name" value="U7 SNRNA-ASSOCIATED SM-LIKE PROTEIN LSM10"/>
    <property type="match status" value="1"/>
</dbReference>
<dbReference type="Pfam" id="PF01423">
    <property type="entry name" value="LSM"/>
    <property type="match status" value="1"/>
</dbReference>
<dbReference type="GO" id="GO:0071208">
    <property type="term" value="F:histone pre-mRNA DCP binding"/>
    <property type="evidence" value="ECO:0007669"/>
    <property type="project" value="TreeGrafter"/>
</dbReference>
<evidence type="ECO:0000256" key="1">
    <source>
        <dbReference type="SAM" id="MobiDB-lite"/>
    </source>
</evidence>
<gene>
    <name evidence="4" type="primary">LOC113493005</name>
</gene>
<dbReference type="InterPro" id="IPR001163">
    <property type="entry name" value="Sm_dom_euk/arc"/>
</dbReference>
<protein>
    <submittedName>
        <fullName evidence="4">Uncharacterized protein LOC113493005</fullName>
    </submittedName>
</protein>
<proteinExistence type="predicted"/>
<dbReference type="KEGG" id="tnl:113493005"/>
<dbReference type="InterPro" id="IPR052840">
    <property type="entry name" value="U7_snRNA_Sm-like"/>
</dbReference>
<feature type="region of interest" description="Disordered" evidence="1">
    <location>
        <begin position="236"/>
        <end position="263"/>
    </location>
</feature>
<dbReference type="AlphaFoldDB" id="A0A7E5VE35"/>
<reference evidence="4" key="1">
    <citation type="submission" date="2025-08" db="UniProtKB">
        <authorList>
            <consortium name="RefSeq"/>
        </authorList>
    </citation>
    <scope>IDENTIFICATION</scope>
</reference>
<dbReference type="OrthoDB" id="10037790at2759"/>
<feature type="domain" description="Sm" evidence="2">
    <location>
        <begin position="150"/>
        <end position="215"/>
    </location>
</feature>
<evidence type="ECO:0000313" key="3">
    <source>
        <dbReference type="Proteomes" id="UP000322000"/>
    </source>
</evidence>
<evidence type="ECO:0000259" key="2">
    <source>
        <dbReference type="SMART" id="SM00651"/>
    </source>
</evidence>
<dbReference type="PANTHER" id="PTHR21196">
    <property type="entry name" value="U7 SNRNA-ASSOCIATED SM-LIKE PROTEIN LSM10"/>
    <property type="match status" value="1"/>
</dbReference>
<organism evidence="3 4">
    <name type="scientific">Trichoplusia ni</name>
    <name type="common">Cabbage looper</name>
    <dbReference type="NCBI Taxonomy" id="7111"/>
    <lineage>
        <taxon>Eukaryota</taxon>
        <taxon>Metazoa</taxon>
        <taxon>Ecdysozoa</taxon>
        <taxon>Arthropoda</taxon>
        <taxon>Hexapoda</taxon>
        <taxon>Insecta</taxon>
        <taxon>Pterygota</taxon>
        <taxon>Neoptera</taxon>
        <taxon>Endopterygota</taxon>
        <taxon>Lepidoptera</taxon>
        <taxon>Glossata</taxon>
        <taxon>Ditrysia</taxon>
        <taxon>Noctuoidea</taxon>
        <taxon>Noctuidae</taxon>
        <taxon>Plusiinae</taxon>
        <taxon>Trichoplusia</taxon>
    </lineage>
</organism>
<dbReference type="SMART" id="SM00651">
    <property type="entry name" value="Sm"/>
    <property type="match status" value="1"/>
</dbReference>
<keyword evidence="3" id="KW-1185">Reference proteome</keyword>
<evidence type="ECO:0000313" key="4">
    <source>
        <dbReference type="RefSeq" id="XP_026726569.1"/>
    </source>
</evidence>
<dbReference type="GO" id="GO:0006398">
    <property type="term" value="P:mRNA 3'-end processing by stem-loop binding and cleavage"/>
    <property type="evidence" value="ECO:0007669"/>
    <property type="project" value="TreeGrafter"/>
</dbReference>
<dbReference type="GO" id="GO:0071209">
    <property type="term" value="F:U7 snRNA binding"/>
    <property type="evidence" value="ECO:0007669"/>
    <property type="project" value="TreeGrafter"/>
</dbReference>
<accession>A0A7E5VE35</accession>
<dbReference type="GO" id="GO:0071254">
    <property type="term" value="C:cytoplasmic U snRNP body"/>
    <property type="evidence" value="ECO:0007669"/>
    <property type="project" value="TreeGrafter"/>
</dbReference>
<dbReference type="Gene3D" id="2.30.30.100">
    <property type="match status" value="1"/>
</dbReference>
<sequence>MTISTRRLVQIAAWGGLVVAGTGFYLQQRVVDRVRNYDYYKHALKNLRAHSGAVQYLGEPIKDRRFKLSDSTNNFSDGKTARFSIPVSGPKDRGTYYFWAERDNEEWKITRAELELKSNQDARLVISKKMNPVFVGTSKEKFNYHNTLLCLVQAMQGKNTTVDLRNDSYICGLVVAVDGYMNMTFENAVYCDPQGNEYHFDNLFIQSRNIRYVHIPETTSILLAIKREIGGSKKRIPDKKAVTSSRKVKKALKQHMDTVASLE</sequence>
<dbReference type="Proteomes" id="UP000322000">
    <property type="component" value="Chromosome 4"/>
</dbReference>
<dbReference type="RefSeq" id="XP_026726569.1">
    <property type="nucleotide sequence ID" value="XM_026870768.1"/>
</dbReference>
<dbReference type="CDD" id="cd01733">
    <property type="entry name" value="LSm10"/>
    <property type="match status" value="1"/>
</dbReference>
<dbReference type="GeneID" id="113493005"/>